<gene>
    <name evidence="8" type="primary">vapC</name>
    <name evidence="10" type="ORF">RB614_37915</name>
</gene>
<evidence type="ECO:0000313" key="10">
    <source>
        <dbReference type="EMBL" id="MDQ7910286.1"/>
    </source>
</evidence>
<comment type="caution">
    <text evidence="10">The sequence shown here is derived from an EMBL/GenBank/DDBJ whole genome shotgun (WGS) entry which is preliminary data.</text>
</comment>
<keyword evidence="4 8" id="KW-0479">Metal-binding</keyword>
<dbReference type="Gene3D" id="3.40.50.1010">
    <property type="entry name" value="5'-nuclease"/>
    <property type="match status" value="1"/>
</dbReference>
<reference evidence="10 11" key="1">
    <citation type="submission" date="2023-08" db="EMBL/GenBank/DDBJ databases">
        <title>Phytohabitans sansha sp. nov., isolated from marine sediment.</title>
        <authorList>
            <person name="Zhao Y."/>
            <person name="Yi K."/>
        </authorList>
    </citation>
    <scope>NUCLEOTIDE SEQUENCE [LARGE SCALE GENOMIC DNA]</scope>
    <source>
        <strain evidence="10 11">ZYX-F-186</strain>
    </source>
</reference>
<evidence type="ECO:0000313" key="11">
    <source>
        <dbReference type="Proteomes" id="UP001230908"/>
    </source>
</evidence>
<evidence type="ECO:0000256" key="4">
    <source>
        <dbReference type="ARBA" id="ARBA00022723"/>
    </source>
</evidence>
<dbReference type="InterPro" id="IPR050556">
    <property type="entry name" value="Type_II_TA_system_RNase"/>
</dbReference>
<dbReference type="RefSeq" id="WP_308717537.1">
    <property type="nucleotide sequence ID" value="NZ_JAVHUY010000054.1"/>
</dbReference>
<keyword evidence="6 8" id="KW-0460">Magnesium</keyword>
<comment type="function">
    <text evidence="8">Toxic component of a toxin-antitoxin (TA) system. An RNase.</text>
</comment>
<keyword evidence="11" id="KW-1185">Reference proteome</keyword>
<sequence length="134" mass="14930">MTFVVLDTDVASASFLGRLPDHLHAWLATREPCTTFVTLGELAKWTASRSRGPQRRAALATWRQHVTVLRYDERVATTWGTLQARAQLRGRPRPVDDTWIAACCLAEGLPLATLRAEDFAAFATYDGLQLVDMT</sequence>
<keyword evidence="2 8" id="KW-1277">Toxin-antitoxin system</keyword>
<organism evidence="10 11">
    <name type="scientific">Phytohabitans maris</name>
    <dbReference type="NCBI Taxonomy" id="3071409"/>
    <lineage>
        <taxon>Bacteria</taxon>
        <taxon>Bacillati</taxon>
        <taxon>Actinomycetota</taxon>
        <taxon>Actinomycetes</taxon>
        <taxon>Micromonosporales</taxon>
        <taxon>Micromonosporaceae</taxon>
    </lineage>
</organism>
<evidence type="ECO:0000256" key="6">
    <source>
        <dbReference type="ARBA" id="ARBA00022842"/>
    </source>
</evidence>
<protein>
    <recommendedName>
        <fullName evidence="8">Ribonuclease VapC</fullName>
        <shortName evidence="8">RNase VapC</shortName>
        <ecNumber evidence="8">3.1.-.-</ecNumber>
    </recommendedName>
    <alternativeName>
        <fullName evidence="8">Toxin VapC</fullName>
    </alternativeName>
</protein>
<dbReference type="InterPro" id="IPR022907">
    <property type="entry name" value="VapC_family"/>
</dbReference>
<keyword evidence="5 8" id="KW-0378">Hydrolase</keyword>
<accession>A0ABU0ZTC7</accession>
<evidence type="ECO:0000256" key="5">
    <source>
        <dbReference type="ARBA" id="ARBA00022801"/>
    </source>
</evidence>
<proteinExistence type="inferred from homology"/>
<feature type="domain" description="PIN" evidence="9">
    <location>
        <begin position="4"/>
        <end position="120"/>
    </location>
</feature>
<name>A0ABU0ZTC7_9ACTN</name>
<dbReference type="PANTHER" id="PTHR33653:SF1">
    <property type="entry name" value="RIBONUCLEASE VAPC2"/>
    <property type="match status" value="1"/>
</dbReference>
<evidence type="ECO:0000256" key="8">
    <source>
        <dbReference type="HAMAP-Rule" id="MF_00265"/>
    </source>
</evidence>
<keyword evidence="8" id="KW-0800">Toxin</keyword>
<comment type="similarity">
    <text evidence="7 8">Belongs to the PINc/VapC protein family.</text>
</comment>
<feature type="binding site" evidence="8">
    <location>
        <position position="7"/>
    </location>
    <ligand>
        <name>Mg(2+)</name>
        <dbReference type="ChEBI" id="CHEBI:18420"/>
    </ligand>
</feature>
<dbReference type="PANTHER" id="PTHR33653">
    <property type="entry name" value="RIBONUCLEASE VAPC2"/>
    <property type="match status" value="1"/>
</dbReference>
<dbReference type="InterPro" id="IPR002716">
    <property type="entry name" value="PIN_dom"/>
</dbReference>
<dbReference type="EC" id="3.1.-.-" evidence="8"/>
<dbReference type="Pfam" id="PF01850">
    <property type="entry name" value="PIN"/>
    <property type="match status" value="1"/>
</dbReference>
<feature type="binding site" evidence="8">
    <location>
        <position position="97"/>
    </location>
    <ligand>
        <name>Mg(2+)</name>
        <dbReference type="ChEBI" id="CHEBI:18420"/>
    </ligand>
</feature>
<dbReference type="SUPFAM" id="SSF88723">
    <property type="entry name" value="PIN domain-like"/>
    <property type="match status" value="1"/>
</dbReference>
<dbReference type="EMBL" id="JAVHUY010000054">
    <property type="protein sequence ID" value="MDQ7910286.1"/>
    <property type="molecule type" value="Genomic_DNA"/>
</dbReference>
<evidence type="ECO:0000256" key="2">
    <source>
        <dbReference type="ARBA" id="ARBA00022649"/>
    </source>
</evidence>
<dbReference type="Proteomes" id="UP001230908">
    <property type="component" value="Unassembled WGS sequence"/>
</dbReference>
<comment type="cofactor">
    <cofactor evidence="1 8">
        <name>Mg(2+)</name>
        <dbReference type="ChEBI" id="CHEBI:18420"/>
    </cofactor>
</comment>
<evidence type="ECO:0000256" key="3">
    <source>
        <dbReference type="ARBA" id="ARBA00022722"/>
    </source>
</evidence>
<evidence type="ECO:0000256" key="7">
    <source>
        <dbReference type="ARBA" id="ARBA00038093"/>
    </source>
</evidence>
<keyword evidence="3 8" id="KW-0540">Nuclease</keyword>
<dbReference type="InterPro" id="IPR029060">
    <property type="entry name" value="PIN-like_dom_sf"/>
</dbReference>
<evidence type="ECO:0000256" key="1">
    <source>
        <dbReference type="ARBA" id="ARBA00001946"/>
    </source>
</evidence>
<dbReference type="HAMAP" id="MF_00265">
    <property type="entry name" value="VapC_Nob1"/>
    <property type="match status" value="1"/>
</dbReference>
<evidence type="ECO:0000259" key="9">
    <source>
        <dbReference type="Pfam" id="PF01850"/>
    </source>
</evidence>